<feature type="region of interest" description="Disordered" evidence="1">
    <location>
        <begin position="115"/>
        <end position="139"/>
    </location>
</feature>
<gene>
    <name evidence="3" type="ORF">Dsin_016281</name>
</gene>
<evidence type="ECO:0000313" key="4">
    <source>
        <dbReference type="Proteomes" id="UP001281410"/>
    </source>
</evidence>
<dbReference type="Proteomes" id="UP001281410">
    <property type="component" value="Unassembled WGS sequence"/>
</dbReference>
<proteinExistence type="predicted"/>
<organism evidence="3 4">
    <name type="scientific">Dipteronia sinensis</name>
    <dbReference type="NCBI Taxonomy" id="43782"/>
    <lineage>
        <taxon>Eukaryota</taxon>
        <taxon>Viridiplantae</taxon>
        <taxon>Streptophyta</taxon>
        <taxon>Embryophyta</taxon>
        <taxon>Tracheophyta</taxon>
        <taxon>Spermatophyta</taxon>
        <taxon>Magnoliopsida</taxon>
        <taxon>eudicotyledons</taxon>
        <taxon>Gunneridae</taxon>
        <taxon>Pentapetalae</taxon>
        <taxon>rosids</taxon>
        <taxon>malvids</taxon>
        <taxon>Sapindales</taxon>
        <taxon>Sapindaceae</taxon>
        <taxon>Hippocastanoideae</taxon>
        <taxon>Acereae</taxon>
        <taxon>Dipteronia</taxon>
    </lineage>
</organism>
<dbReference type="AlphaFoldDB" id="A0AAE0ACT7"/>
<evidence type="ECO:0000259" key="2">
    <source>
        <dbReference type="Pfam" id="PF14372"/>
    </source>
</evidence>
<dbReference type="InterPro" id="IPR025525">
    <property type="entry name" value="hAT-like_transposase_RNase-H"/>
</dbReference>
<evidence type="ECO:0000256" key="1">
    <source>
        <dbReference type="SAM" id="MobiDB-lite"/>
    </source>
</evidence>
<keyword evidence="4" id="KW-1185">Reference proteome</keyword>
<comment type="caution">
    <text evidence="3">The sequence shown here is derived from an EMBL/GenBank/DDBJ whole genome shotgun (WGS) entry which is preliminary data.</text>
</comment>
<reference evidence="3" key="1">
    <citation type="journal article" date="2023" name="Plant J.">
        <title>Genome sequences and population genomics provide insights into the demographic history, inbreeding, and mutation load of two 'living fossil' tree species of Dipteronia.</title>
        <authorList>
            <person name="Feng Y."/>
            <person name="Comes H.P."/>
            <person name="Chen J."/>
            <person name="Zhu S."/>
            <person name="Lu R."/>
            <person name="Zhang X."/>
            <person name="Li P."/>
            <person name="Qiu J."/>
            <person name="Olsen K.M."/>
            <person name="Qiu Y."/>
        </authorList>
    </citation>
    <scope>NUCLEOTIDE SEQUENCE</scope>
    <source>
        <strain evidence="3">NBL</strain>
    </source>
</reference>
<dbReference type="GO" id="GO:0003677">
    <property type="term" value="F:DNA binding"/>
    <property type="evidence" value="ECO:0007669"/>
    <property type="project" value="InterPro"/>
</dbReference>
<accession>A0AAE0ACT7</accession>
<dbReference type="InterPro" id="IPR012337">
    <property type="entry name" value="RNaseH-like_sf"/>
</dbReference>
<sequence length="139" mass="16704">MVDHLKPFYKLTELFSGTKYPTANLVFPMICKMRETLNGWLNSRHIEIQNYERLLELAFKGYLIHGEKSVRWWSTVKRKEKMFRVELVQRRQDQAKTPRLERIRALVRSTQRWIQEKEEKDPRASQIRSKMDPSKAEPG</sequence>
<dbReference type="Pfam" id="PF14372">
    <property type="entry name" value="hAT-like_RNase-H"/>
    <property type="match status" value="1"/>
</dbReference>
<feature type="domain" description="hAT-like transposase RNase-H fold" evidence="2">
    <location>
        <begin position="16"/>
        <end position="63"/>
    </location>
</feature>
<dbReference type="EMBL" id="JANJYJ010000005">
    <property type="protein sequence ID" value="KAK3211575.1"/>
    <property type="molecule type" value="Genomic_DNA"/>
</dbReference>
<protein>
    <recommendedName>
        <fullName evidence="2">hAT-like transposase RNase-H fold domain-containing protein</fullName>
    </recommendedName>
</protein>
<dbReference type="SUPFAM" id="SSF53098">
    <property type="entry name" value="Ribonuclease H-like"/>
    <property type="match status" value="1"/>
</dbReference>
<name>A0AAE0ACT7_9ROSI</name>
<evidence type="ECO:0000313" key="3">
    <source>
        <dbReference type="EMBL" id="KAK3211575.1"/>
    </source>
</evidence>